<dbReference type="AlphaFoldDB" id="A0A087T708"/>
<protein>
    <submittedName>
        <fullName evidence="1">Uncharacterized protein</fullName>
    </submittedName>
</protein>
<name>A0A087T708_STEMI</name>
<sequence length="33" mass="3942">MSSFIIQTKVWKTCFSIAVPNIYYFSITRVYSF</sequence>
<evidence type="ECO:0000313" key="1">
    <source>
        <dbReference type="EMBL" id="KFM60897.1"/>
    </source>
</evidence>
<gene>
    <name evidence="1" type="ORF">X975_19529</name>
</gene>
<reference evidence="1 2" key="1">
    <citation type="submission" date="2013-11" db="EMBL/GenBank/DDBJ databases">
        <title>Genome sequencing of Stegodyphus mimosarum.</title>
        <authorList>
            <person name="Bechsgaard J."/>
        </authorList>
    </citation>
    <scope>NUCLEOTIDE SEQUENCE [LARGE SCALE GENOMIC DNA]</scope>
</reference>
<dbReference type="EMBL" id="KK113726">
    <property type="protein sequence ID" value="KFM60897.1"/>
    <property type="molecule type" value="Genomic_DNA"/>
</dbReference>
<organism evidence="1 2">
    <name type="scientific">Stegodyphus mimosarum</name>
    <name type="common">African social velvet spider</name>
    <dbReference type="NCBI Taxonomy" id="407821"/>
    <lineage>
        <taxon>Eukaryota</taxon>
        <taxon>Metazoa</taxon>
        <taxon>Ecdysozoa</taxon>
        <taxon>Arthropoda</taxon>
        <taxon>Chelicerata</taxon>
        <taxon>Arachnida</taxon>
        <taxon>Araneae</taxon>
        <taxon>Araneomorphae</taxon>
        <taxon>Entelegynae</taxon>
        <taxon>Eresoidea</taxon>
        <taxon>Eresidae</taxon>
        <taxon>Stegodyphus</taxon>
    </lineage>
</organism>
<accession>A0A087T708</accession>
<keyword evidence="2" id="KW-1185">Reference proteome</keyword>
<proteinExistence type="predicted"/>
<evidence type="ECO:0000313" key="2">
    <source>
        <dbReference type="Proteomes" id="UP000054359"/>
    </source>
</evidence>
<feature type="non-terminal residue" evidence="1">
    <location>
        <position position="33"/>
    </location>
</feature>
<dbReference type="Proteomes" id="UP000054359">
    <property type="component" value="Unassembled WGS sequence"/>
</dbReference>